<dbReference type="EMBL" id="LVJZ01000003">
    <property type="protein sequence ID" value="ODB97783.1"/>
    <property type="molecule type" value="Genomic_DNA"/>
</dbReference>
<keyword evidence="9" id="KW-1185">Reference proteome</keyword>
<name>A0A1E2USQ1_9GAMM</name>
<feature type="transmembrane region" description="Helical" evidence="7">
    <location>
        <begin position="41"/>
        <end position="58"/>
    </location>
</feature>
<feature type="transmembrane region" description="Helical" evidence="7">
    <location>
        <begin position="70"/>
        <end position="96"/>
    </location>
</feature>
<dbReference type="Proteomes" id="UP000094849">
    <property type="component" value="Unassembled WGS sequence"/>
</dbReference>
<dbReference type="PRINTS" id="PR00953">
    <property type="entry name" value="TYPE3IMRPROT"/>
</dbReference>
<keyword evidence="4 7" id="KW-0812">Transmembrane</keyword>
<keyword evidence="6 7" id="KW-0472">Membrane</keyword>
<evidence type="ECO:0000313" key="9">
    <source>
        <dbReference type="Proteomes" id="UP000094849"/>
    </source>
</evidence>
<dbReference type="GO" id="GO:0005886">
    <property type="term" value="C:plasma membrane"/>
    <property type="evidence" value="ECO:0007669"/>
    <property type="project" value="UniProtKB-SubCell"/>
</dbReference>
<comment type="similarity">
    <text evidence="2 7">Belongs to the FliR/MopE/SpaR family.</text>
</comment>
<keyword evidence="5 7" id="KW-1133">Transmembrane helix</keyword>
<accession>A0A1E2USQ1</accession>
<feature type="transmembrane region" description="Helical" evidence="7">
    <location>
        <begin position="181"/>
        <end position="201"/>
    </location>
</feature>
<feature type="transmembrane region" description="Helical" evidence="7">
    <location>
        <begin position="222"/>
        <end position="245"/>
    </location>
</feature>
<comment type="subcellular location">
    <subcellularLocation>
        <location evidence="1 7">Cell membrane</location>
        <topology evidence="1 7">Multi-pass membrane protein</topology>
    </subcellularLocation>
</comment>
<dbReference type="GO" id="GO:0006605">
    <property type="term" value="P:protein targeting"/>
    <property type="evidence" value="ECO:0007669"/>
    <property type="project" value="UniProtKB-UniRule"/>
</dbReference>
<dbReference type="PANTHER" id="PTHR30065:SF1">
    <property type="entry name" value="SURFACE PRESENTATION OF ANTIGENS PROTEIN SPAR"/>
    <property type="match status" value="1"/>
</dbReference>
<dbReference type="PANTHER" id="PTHR30065">
    <property type="entry name" value="FLAGELLAR BIOSYNTHETIC PROTEIN FLIR"/>
    <property type="match status" value="1"/>
</dbReference>
<dbReference type="InterPro" id="IPR002010">
    <property type="entry name" value="T3SS_IM_R"/>
</dbReference>
<feature type="transmembrane region" description="Helical" evidence="7">
    <location>
        <begin position="137"/>
        <end position="161"/>
    </location>
</feature>
<dbReference type="RefSeq" id="WP_069024627.1">
    <property type="nucleotide sequence ID" value="NZ_LVJZ01000003.1"/>
</dbReference>
<keyword evidence="3 7" id="KW-1003">Cell membrane</keyword>
<evidence type="ECO:0000256" key="6">
    <source>
        <dbReference type="ARBA" id="ARBA00023136"/>
    </source>
</evidence>
<evidence type="ECO:0000256" key="2">
    <source>
        <dbReference type="ARBA" id="ARBA00009772"/>
    </source>
</evidence>
<protein>
    <submittedName>
        <fullName evidence="8">EscT/YscT/HrcT family type III secretion system export apparatus protein</fullName>
    </submittedName>
</protein>
<feature type="transmembrane region" description="Helical" evidence="7">
    <location>
        <begin position="14"/>
        <end position="34"/>
    </location>
</feature>
<evidence type="ECO:0000256" key="7">
    <source>
        <dbReference type="RuleBase" id="RU362072"/>
    </source>
</evidence>
<sequence>MDGFDLLQYLSENALTISLASTRIAIIFIILPLFTTDLIPALVRNAIFLSMAIMIVVIQPSLELKTLHTAAWLILFVKEAVVGLTIGVLFGVYLWAFETAGQIIDNQIGTSIAQVQDPLTGSQTTLIGSFLARLANYIFVSTGGLLLLNGVLFESYLIWPIESGLPDLKTTGVSVLGSEFYYYFKLTLLIASPMLVVILMIDSMMGLVNRYAQQFNVFFLSMSLKMLAAIVILFITITSLIQLLITELHNHAERAPSILQQLYGS</sequence>
<dbReference type="InterPro" id="IPR006304">
    <property type="entry name" value="T3SS_SpaR/YscT"/>
</dbReference>
<gene>
    <name evidence="8" type="ORF">A3196_14075</name>
</gene>
<dbReference type="Pfam" id="PF01311">
    <property type="entry name" value="Bac_export_1"/>
    <property type="match status" value="1"/>
</dbReference>
<organism evidence="8 9">
    <name type="scientific">Candidatus Thiodiazotropha endoloripes</name>
    <dbReference type="NCBI Taxonomy" id="1818881"/>
    <lineage>
        <taxon>Bacteria</taxon>
        <taxon>Pseudomonadati</taxon>
        <taxon>Pseudomonadota</taxon>
        <taxon>Gammaproteobacteria</taxon>
        <taxon>Chromatiales</taxon>
        <taxon>Sedimenticolaceae</taxon>
        <taxon>Candidatus Thiodiazotropha</taxon>
    </lineage>
</organism>
<evidence type="ECO:0000256" key="5">
    <source>
        <dbReference type="ARBA" id="ARBA00022989"/>
    </source>
</evidence>
<evidence type="ECO:0000313" key="8">
    <source>
        <dbReference type="EMBL" id="ODB97783.1"/>
    </source>
</evidence>
<dbReference type="AlphaFoldDB" id="A0A1E2USQ1"/>
<evidence type="ECO:0000256" key="4">
    <source>
        <dbReference type="ARBA" id="ARBA00022692"/>
    </source>
</evidence>
<dbReference type="STRING" id="1818881.A3196_14075"/>
<dbReference type="NCBIfam" id="TIGR01401">
    <property type="entry name" value="fliR_like_III"/>
    <property type="match status" value="1"/>
</dbReference>
<reference evidence="8 9" key="1">
    <citation type="submission" date="2016-03" db="EMBL/GenBank/DDBJ databases">
        <title>Chemosynthetic sulphur-oxidizing symbionts of marine invertebrate animals are capable of nitrogen fixation.</title>
        <authorList>
            <person name="Petersen J.M."/>
            <person name="Kemper A."/>
            <person name="Gruber-Vodicka H."/>
            <person name="Cardini U."/>
            <person name="Geest Mvander."/>
            <person name="Kleiner M."/>
            <person name="Bulgheresi S."/>
            <person name="Fussmann M."/>
            <person name="Herbold C."/>
            <person name="Seah B.K.B."/>
            <person name="Antony C.Paul."/>
            <person name="Liu D."/>
            <person name="Belitz A."/>
            <person name="Weber M."/>
        </authorList>
    </citation>
    <scope>NUCLEOTIDE SEQUENCE [LARGE SCALE GENOMIC DNA]</scope>
    <source>
        <strain evidence="8">G_D</strain>
    </source>
</reference>
<proteinExistence type="inferred from homology"/>
<comment type="caution">
    <text evidence="8">The sequence shown here is derived from an EMBL/GenBank/DDBJ whole genome shotgun (WGS) entry which is preliminary data.</text>
</comment>
<evidence type="ECO:0000256" key="3">
    <source>
        <dbReference type="ARBA" id="ARBA00022475"/>
    </source>
</evidence>
<evidence type="ECO:0000256" key="1">
    <source>
        <dbReference type="ARBA" id="ARBA00004651"/>
    </source>
</evidence>